<dbReference type="GO" id="GO:0005737">
    <property type="term" value="C:cytoplasm"/>
    <property type="evidence" value="ECO:0007669"/>
    <property type="project" value="UniProtKB-SubCell"/>
</dbReference>
<evidence type="ECO:0000313" key="11">
    <source>
        <dbReference type="EMBL" id="DAZ94553.1"/>
    </source>
</evidence>
<reference evidence="11" key="2">
    <citation type="journal article" date="2023" name="Microbiol Resour">
        <title>Decontamination and Annotation of the Draft Genome Sequence of the Oomycete Lagenidium giganteum ARSEF 373.</title>
        <authorList>
            <person name="Morgan W.R."/>
            <person name="Tartar A."/>
        </authorList>
    </citation>
    <scope>NUCLEOTIDE SEQUENCE</scope>
    <source>
        <strain evidence="11">ARSEF 373</strain>
    </source>
</reference>
<sequence>MLGGRDLSVLGGISEDLLVSTSIGHQIGGETHTALLDSLVKTNVLQDGCRTEQAMRQVDRGNFVLPSVDKADVYQNRPLKIGVVATISTPQQHAQVIGMLEKHLQPGMTALDVGSGSGYLVAVMAHMVGARGNVTGIDIVPELVEFSRDNLERTLPTELLGRVEVIQSGGKRMPITPEKHQYDCIHVGVAVETKQEAESYLDFLKPGGGLLIPLGFANAEQKLVKMTKDSEGNVEKVDVMSVLCQPMLDDVPVAVIRETHAEKLQRLENALKKWREEFEQKYGKKPSRDDLQQDPVAKALFQEYASLRK</sequence>
<dbReference type="Gene3D" id="1.10.10.1460">
    <property type="match status" value="1"/>
</dbReference>
<evidence type="ECO:0000313" key="12">
    <source>
        <dbReference type="Proteomes" id="UP001146120"/>
    </source>
</evidence>
<comment type="similarity">
    <text evidence="3">Belongs to the methyltransferase superfamily. L-isoaspartyl/D-aspartyl protein methyltransferase family.</text>
</comment>
<reference evidence="11" key="1">
    <citation type="submission" date="2022-11" db="EMBL/GenBank/DDBJ databases">
        <authorList>
            <person name="Morgan W.R."/>
            <person name="Tartar A."/>
        </authorList>
    </citation>
    <scope>NUCLEOTIDE SEQUENCE</scope>
    <source>
        <strain evidence="11">ARSEF 373</strain>
    </source>
</reference>
<dbReference type="Gene3D" id="3.40.50.150">
    <property type="entry name" value="Vaccinia Virus protein VP39"/>
    <property type="match status" value="1"/>
</dbReference>
<dbReference type="GO" id="GO:0005634">
    <property type="term" value="C:nucleus"/>
    <property type="evidence" value="ECO:0007669"/>
    <property type="project" value="UniProtKB-SubCell"/>
</dbReference>
<keyword evidence="9" id="KW-0539">Nucleus</keyword>
<dbReference type="Pfam" id="PF01135">
    <property type="entry name" value="PCMT"/>
    <property type="match status" value="1"/>
</dbReference>
<comment type="subcellular location">
    <subcellularLocation>
        <location evidence="2">Cytoplasm</location>
    </subcellularLocation>
    <subcellularLocation>
        <location evidence="1">Nucleus</location>
    </subcellularLocation>
</comment>
<comment type="caution">
    <text evidence="11">The sequence shown here is derived from an EMBL/GenBank/DDBJ whole genome shotgun (WGS) entry which is preliminary data.</text>
</comment>
<dbReference type="CDD" id="cd22289">
    <property type="entry name" value="RecQL4_SLD2_NTD"/>
    <property type="match status" value="1"/>
</dbReference>
<dbReference type="PANTHER" id="PTHR11579">
    <property type="entry name" value="PROTEIN-L-ISOASPARTATE O-METHYLTRANSFERASE"/>
    <property type="match status" value="1"/>
</dbReference>
<evidence type="ECO:0000256" key="1">
    <source>
        <dbReference type="ARBA" id="ARBA00004123"/>
    </source>
</evidence>
<keyword evidence="5" id="KW-0963">Cytoplasm</keyword>
<keyword evidence="7" id="KW-0808">Transferase</keyword>
<dbReference type="GO" id="GO:0004719">
    <property type="term" value="F:protein-L-isoaspartate (D-aspartate) O-methyltransferase activity"/>
    <property type="evidence" value="ECO:0007669"/>
    <property type="project" value="UniProtKB-EC"/>
</dbReference>
<feature type="coiled-coil region" evidence="10">
    <location>
        <begin position="257"/>
        <end position="284"/>
    </location>
</feature>
<dbReference type="EC" id="2.1.1.77" evidence="4"/>
<dbReference type="InterPro" id="IPR029063">
    <property type="entry name" value="SAM-dependent_MTases_sf"/>
</dbReference>
<dbReference type="GO" id="GO:0032259">
    <property type="term" value="P:methylation"/>
    <property type="evidence" value="ECO:0007669"/>
    <property type="project" value="UniProtKB-KW"/>
</dbReference>
<keyword evidence="6" id="KW-0489">Methyltransferase</keyword>
<evidence type="ECO:0000256" key="3">
    <source>
        <dbReference type="ARBA" id="ARBA00005369"/>
    </source>
</evidence>
<name>A0AAV2YMH1_9STRA</name>
<dbReference type="PANTHER" id="PTHR11579:SF0">
    <property type="entry name" value="PROTEIN-L-ISOASPARTATE(D-ASPARTATE) O-METHYLTRANSFERASE"/>
    <property type="match status" value="1"/>
</dbReference>
<evidence type="ECO:0000256" key="7">
    <source>
        <dbReference type="ARBA" id="ARBA00022679"/>
    </source>
</evidence>
<dbReference type="EMBL" id="DAKRPA010000245">
    <property type="protein sequence ID" value="DAZ94553.1"/>
    <property type="molecule type" value="Genomic_DNA"/>
</dbReference>
<evidence type="ECO:0000256" key="9">
    <source>
        <dbReference type="ARBA" id="ARBA00023242"/>
    </source>
</evidence>
<evidence type="ECO:0000256" key="10">
    <source>
        <dbReference type="SAM" id="Coils"/>
    </source>
</evidence>
<proteinExistence type="inferred from homology"/>
<accession>A0AAV2YMH1</accession>
<dbReference type="Proteomes" id="UP001146120">
    <property type="component" value="Unassembled WGS sequence"/>
</dbReference>
<dbReference type="Pfam" id="PF11719">
    <property type="entry name" value="Drc1-Sld2"/>
    <property type="match status" value="1"/>
</dbReference>
<dbReference type="GO" id="GO:0006260">
    <property type="term" value="P:DNA replication"/>
    <property type="evidence" value="ECO:0007669"/>
    <property type="project" value="InterPro"/>
</dbReference>
<evidence type="ECO:0000256" key="4">
    <source>
        <dbReference type="ARBA" id="ARBA00011890"/>
    </source>
</evidence>
<evidence type="ECO:0000256" key="5">
    <source>
        <dbReference type="ARBA" id="ARBA00022490"/>
    </source>
</evidence>
<keyword evidence="12" id="KW-1185">Reference proteome</keyword>
<organism evidence="11 12">
    <name type="scientific">Lagenidium giganteum</name>
    <dbReference type="NCBI Taxonomy" id="4803"/>
    <lineage>
        <taxon>Eukaryota</taxon>
        <taxon>Sar</taxon>
        <taxon>Stramenopiles</taxon>
        <taxon>Oomycota</taxon>
        <taxon>Peronosporomycetes</taxon>
        <taxon>Pythiales</taxon>
        <taxon>Pythiaceae</taxon>
    </lineage>
</organism>
<protein>
    <recommendedName>
        <fullName evidence="4">protein-L-isoaspartate(D-aspartate) O-methyltransferase</fullName>
        <ecNumber evidence="4">2.1.1.77</ecNumber>
    </recommendedName>
</protein>
<evidence type="ECO:0000256" key="2">
    <source>
        <dbReference type="ARBA" id="ARBA00004496"/>
    </source>
</evidence>
<dbReference type="SUPFAM" id="SSF53335">
    <property type="entry name" value="S-adenosyl-L-methionine-dependent methyltransferases"/>
    <property type="match status" value="1"/>
</dbReference>
<dbReference type="AlphaFoldDB" id="A0AAV2YMH1"/>
<evidence type="ECO:0000256" key="8">
    <source>
        <dbReference type="ARBA" id="ARBA00022691"/>
    </source>
</evidence>
<evidence type="ECO:0000256" key="6">
    <source>
        <dbReference type="ARBA" id="ARBA00022603"/>
    </source>
</evidence>
<dbReference type="CDD" id="cd02440">
    <property type="entry name" value="AdoMet_MTases"/>
    <property type="match status" value="1"/>
</dbReference>
<dbReference type="InterPro" id="IPR021110">
    <property type="entry name" value="DNA_rep_checkpnt_protein"/>
</dbReference>
<keyword evidence="8" id="KW-0949">S-adenosyl-L-methionine</keyword>
<keyword evidence="10" id="KW-0175">Coiled coil</keyword>
<gene>
    <name evidence="11" type="ORF">N0F65_002205</name>
</gene>
<dbReference type="InterPro" id="IPR000682">
    <property type="entry name" value="PCMT"/>
</dbReference>